<feature type="domain" description="Coenzyme Q-binding protein COQ10 START" evidence="1">
    <location>
        <begin position="14"/>
        <end position="110"/>
    </location>
</feature>
<dbReference type="STRING" id="882086.SacxiDRAFT_3605"/>
<dbReference type="Gene3D" id="3.30.530.20">
    <property type="match status" value="1"/>
</dbReference>
<gene>
    <name evidence="2" type="ORF">SacxiDRAFT_3605</name>
</gene>
<dbReference type="OrthoDB" id="5402478at2"/>
<sequence>MLTCYRFRTVWWLPADHHTVFSVLADVAGYPRWWPDVRSVSHRDRDTAGVVARSSLPFTLVLHVHRVEEDAERGVLRATVGGDLRGFLEAVVSQDGRGTRVDVVQEVEVRRRLLRVLSPWLRPLLRLNHAAMMRRGRWGLGRHLRDRASESRR</sequence>
<dbReference type="InterPro" id="IPR005031">
    <property type="entry name" value="COQ10_START"/>
</dbReference>
<dbReference type="SUPFAM" id="SSF55961">
    <property type="entry name" value="Bet v1-like"/>
    <property type="match status" value="1"/>
</dbReference>
<dbReference type="InterPro" id="IPR023393">
    <property type="entry name" value="START-like_dom_sf"/>
</dbReference>
<organism evidence="2 3">
    <name type="scientific">Saccharomonospora xinjiangensis XJ-54</name>
    <dbReference type="NCBI Taxonomy" id="882086"/>
    <lineage>
        <taxon>Bacteria</taxon>
        <taxon>Bacillati</taxon>
        <taxon>Actinomycetota</taxon>
        <taxon>Actinomycetes</taxon>
        <taxon>Pseudonocardiales</taxon>
        <taxon>Pseudonocardiaceae</taxon>
        <taxon>Saccharomonospora</taxon>
    </lineage>
</organism>
<keyword evidence="3" id="KW-1185">Reference proteome</keyword>
<dbReference type="EMBL" id="JH636049">
    <property type="protein sequence ID" value="EID55801.1"/>
    <property type="molecule type" value="Genomic_DNA"/>
</dbReference>
<evidence type="ECO:0000313" key="3">
    <source>
        <dbReference type="Proteomes" id="UP000004691"/>
    </source>
</evidence>
<dbReference type="Pfam" id="PF03364">
    <property type="entry name" value="Polyketide_cyc"/>
    <property type="match status" value="1"/>
</dbReference>
<dbReference type="eggNOG" id="COG3832">
    <property type="taxonomic scope" value="Bacteria"/>
</dbReference>
<reference evidence="2 3" key="1">
    <citation type="submission" date="2012-01" db="EMBL/GenBank/DDBJ databases">
        <title>Improved High-Quality Draft sequence of Saccharomonospora xinjiangensis XJ-54.</title>
        <authorList>
            <consortium name="US DOE Joint Genome Institute"/>
            <person name="Lucas S."/>
            <person name="Han J."/>
            <person name="Lapidus A."/>
            <person name="Cheng J.-F."/>
            <person name="Goodwin L."/>
            <person name="Pitluck S."/>
            <person name="Peters L."/>
            <person name="Mikhailova N."/>
            <person name="Teshima H."/>
            <person name="Detter J.C."/>
            <person name="Han C."/>
            <person name="Tapia R."/>
            <person name="Land M."/>
            <person name="Hauser L."/>
            <person name="Kyrpides N."/>
            <person name="Ivanova N."/>
            <person name="Pagani I."/>
            <person name="Brambilla E.-M."/>
            <person name="Klenk H.-P."/>
            <person name="Woyke T."/>
        </authorList>
    </citation>
    <scope>NUCLEOTIDE SEQUENCE [LARGE SCALE GENOMIC DNA]</scope>
    <source>
        <strain evidence="2 3">XJ-54</strain>
    </source>
</reference>
<dbReference type="Proteomes" id="UP000004691">
    <property type="component" value="Unassembled WGS sequence"/>
</dbReference>
<dbReference type="HOGENOM" id="CLU_114455_1_0_11"/>
<name>I0V6P8_9PSEU</name>
<dbReference type="RefSeq" id="WP_006239992.1">
    <property type="nucleotide sequence ID" value="NZ_JH636049.1"/>
</dbReference>
<proteinExistence type="predicted"/>
<dbReference type="AlphaFoldDB" id="I0V6P8"/>
<evidence type="ECO:0000259" key="1">
    <source>
        <dbReference type="Pfam" id="PF03364"/>
    </source>
</evidence>
<protein>
    <submittedName>
        <fullName evidence="2">Polyketide cyclase / dehydrase family protein</fullName>
    </submittedName>
</protein>
<evidence type="ECO:0000313" key="2">
    <source>
        <dbReference type="EMBL" id="EID55801.1"/>
    </source>
</evidence>
<accession>I0V6P8</accession>